<accession>A0A0A8L649</accession>
<feature type="domain" description="VanZ-like" evidence="2">
    <location>
        <begin position="23"/>
        <end position="138"/>
    </location>
</feature>
<reference evidence="3 4" key="1">
    <citation type="submission" date="2014-03" db="EMBL/GenBank/DDBJ databases">
        <title>The genome of Kluyveromyces dobzhanskii.</title>
        <authorList>
            <person name="Nystedt B."/>
            <person name="Astrom S."/>
        </authorList>
    </citation>
    <scope>NUCLEOTIDE SEQUENCE [LARGE SCALE GENOMIC DNA]</scope>
    <source>
        <strain evidence="3 4">CBS 2104</strain>
    </source>
</reference>
<feature type="transmembrane region" description="Helical" evidence="1">
    <location>
        <begin position="87"/>
        <end position="109"/>
    </location>
</feature>
<keyword evidence="1" id="KW-0472">Membrane</keyword>
<keyword evidence="1" id="KW-1133">Transmembrane helix</keyword>
<dbReference type="OrthoDB" id="63581at2759"/>
<dbReference type="EMBL" id="CCBQ010000037">
    <property type="protein sequence ID" value="CDO94348.1"/>
    <property type="molecule type" value="Genomic_DNA"/>
</dbReference>
<dbReference type="Pfam" id="PF04892">
    <property type="entry name" value="VanZ"/>
    <property type="match status" value="1"/>
</dbReference>
<protein>
    <submittedName>
        <fullName evidence="3">WGS project CCBQ000000000 data, contig 00106</fullName>
    </submittedName>
</protein>
<dbReference type="Proteomes" id="UP000031516">
    <property type="component" value="Unassembled WGS sequence"/>
</dbReference>
<evidence type="ECO:0000313" key="4">
    <source>
        <dbReference type="Proteomes" id="UP000031516"/>
    </source>
</evidence>
<proteinExistence type="predicted"/>
<dbReference type="PANTHER" id="PTHR28008">
    <property type="entry name" value="DOMAIN PROTEIN, PUTATIVE (AFU_ORTHOLOGUE AFUA_3G10980)-RELATED"/>
    <property type="match status" value="1"/>
</dbReference>
<evidence type="ECO:0000313" key="3">
    <source>
        <dbReference type="EMBL" id="CDO94348.1"/>
    </source>
</evidence>
<dbReference type="AlphaFoldDB" id="A0A0A8L649"/>
<dbReference type="PANTHER" id="PTHR28008:SF1">
    <property type="entry name" value="DOMAIN PROTEIN, PUTATIVE (AFU_ORTHOLOGUE AFUA_3G10980)-RELATED"/>
    <property type="match status" value="1"/>
</dbReference>
<keyword evidence="1" id="KW-0812">Transmembrane</keyword>
<name>A0A0A8L649_9SACH</name>
<evidence type="ECO:0000259" key="2">
    <source>
        <dbReference type="Pfam" id="PF04892"/>
    </source>
</evidence>
<comment type="caution">
    <text evidence="3">The sequence shown here is derived from an EMBL/GenBank/DDBJ whole genome shotgun (WGS) entry which is preliminary data.</text>
</comment>
<feature type="transmembrane region" description="Helical" evidence="1">
    <location>
        <begin position="41"/>
        <end position="66"/>
    </location>
</feature>
<dbReference type="InterPro" id="IPR006976">
    <property type="entry name" value="VanZ-like"/>
</dbReference>
<gene>
    <name evidence="3" type="ORF">KLDO_g2617B</name>
</gene>
<evidence type="ECO:0000256" key="1">
    <source>
        <dbReference type="SAM" id="Phobius"/>
    </source>
</evidence>
<keyword evidence="4" id="KW-1185">Reference proteome</keyword>
<sequence>MLRYNYACIFLFSLVIVIFLGLTSDSRLTSITSTHDKIAHFIVFCIETVLFTIIFESKSIHFGAYIPQRVRFRLFCVFEEPMSINKFLLAFVVCCVCASTLSEFAQQILSNGKRSFDVFDILANFMGSSLGLGIAYIIEQ</sequence>
<feature type="transmembrane region" description="Helical" evidence="1">
    <location>
        <begin position="121"/>
        <end position="138"/>
    </location>
</feature>
<organism evidence="3 4">
    <name type="scientific">Kluyveromyces dobzhanskii CBS 2104</name>
    <dbReference type="NCBI Taxonomy" id="1427455"/>
    <lineage>
        <taxon>Eukaryota</taxon>
        <taxon>Fungi</taxon>
        <taxon>Dikarya</taxon>
        <taxon>Ascomycota</taxon>
        <taxon>Saccharomycotina</taxon>
        <taxon>Saccharomycetes</taxon>
        <taxon>Saccharomycetales</taxon>
        <taxon>Saccharomycetaceae</taxon>
        <taxon>Kluyveromyces</taxon>
    </lineage>
</organism>